<proteinExistence type="predicted"/>
<dbReference type="EMBL" id="KZ820302">
    <property type="protein sequence ID" value="PWN47937.1"/>
    <property type="molecule type" value="Genomic_DNA"/>
</dbReference>
<dbReference type="Proteomes" id="UP000245626">
    <property type="component" value="Unassembled WGS sequence"/>
</dbReference>
<reference evidence="1 2" key="1">
    <citation type="journal article" date="2018" name="Mol. Biol. Evol.">
        <title>Broad Genomic Sampling Reveals a Smut Pathogenic Ancestry of the Fungal Clade Ustilaginomycotina.</title>
        <authorList>
            <person name="Kijpornyongpan T."/>
            <person name="Mondo S.J."/>
            <person name="Barry K."/>
            <person name="Sandor L."/>
            <person name="Lee J."/>
            <person name="Lipzen A."/>
            <person name="Pangilinan J."/>
            <person name="LaButti K."/>
            <person name="Hainaut M."/>
            <person name="Henrissat B."/>
            <person name="Grigoriev I.V."/>
            <person name="Spatafora J.W."/>
            <person name="Aime M.C."/>
        </authorList>
    </citation>
    <scope>NUCLEOTIDE SEQUENCE [LARGE SCALE GENOMIC DNA]</scope>
    <source>
        <strain evidence="1 2">SA 807</strain>
    </source>
</reference>
<gene>
    <name evidence="1" type="ORF">IE53DRAFT_371037</name>
</gene>
<name>A0ACD0NQ77_9BASI</name>
<evidence type="ECO:0000313" key="2">
    <source>
        <dbReference type="Proteomes" id="UP000245626"/>
    </source>
</evidence>
<protein>
    <submittedName>
        <fullName evidence="1">Uncharacterized protein</fullName>
    </submittedName>
</protein>
<sequence length="1695" mass="179995">MNEASSQRSLHETSLDPFHSNPHSSAFPSLRSKAFHLGVDSRVEKEKADRKKQKRKKRERQPTLAEALDNFSKTKFRNHARWISKHQISTLLICSLVICSLFYPAVGIYFWASKGGPGVSRGDAASVWRSLSTPFMDSFVSSGRKHINSIRDLRMIWDDVTDLDAKEAQDSFLADDKFLTSARCRTLHVEHILVTTDDVLVGQGPKHGVLNKPILNSALQLQRAIESLAGHSGPFATRVRCAIPSGSLQHATTASASSDDGTSSPPPTPPCLTLSPLEYWDMDAEAVQADDNPATTLLSSSRNQTSQGIPLSVATTLAGRWHLFRKLPRAEYLALTFFLEADDASDDICGRGGGREGSEPGKKTLSGKRESHPHRGLAGRENSDSHKAWMDLLRVATSGGTTLIPADQKASKEVYLKFAPKLPSSSLPLHRILLGVGYVIVIIYILRGLVKMKKVHSRFGLAFTGSIELLISMIMSVSICALLGIRLTLVPWEILPFVIVVVGSENMFALTKAVVDTPLSLTVSSRMAYGLSKAGGPITVTVLSDILLLIVIAWLIGVRAVREFCAFAIVSLVMDYFMQMTFFVTILSIDMQRLELADLLTQGARNSRAAASAGAEPGWDPSAAATTTAVASTVPGNWTGSGEEQHSGATRGSSNFLKTCFRAIWRARTARTASLSLLLAFMSGLYLYYGTGYTDSAATVFQPYHSLNPPFGAGGRVRDDDAAAALLFDPFSHLPPDALSAPPWWASSPSARFWQAANPSGAAQLRILIEPWTIVSLRSPPRSDVGGGLSAAKKSFAVWALFRPRIRAIIWFSKLVILPISGTTGLLWLLLLYLLKDTELLDAQRDRSEADAENGDDGRDRTGFFGNKEENHGADVDGVGGGDFEVELETLAGLHASDVDLVSESLGTIVSVDTESVISIWTRRVEAKGDDESRKRSRRTKLRLASIRVNMETDVSPVTAVAVSSRAGLIVVGLASGRVCIISLLSHRLIYEGRPGGSPSESLPRGKDRQEEGEEEEEERGEVRSYCSPPSAVQHISLHHRESLESIDSAGVVSVHRNGSAFEWLPSRKSAAQVIKPRIETTWTGFDLGSPTLRRRRRTLALSSSDRRLEIWQQTEAGGTQPFARVFQIPRQERSFYRCVALCDVGGGKDRPSDPEHGSSSEANQGQLVIAGLSSGLLQILDLTTGQLLSSFDLADGPVSKVRVAQDEDLCSATVVAMTATRVSVLRIGASIHLGAGLAEGAGDGGALVSGVPGSPHRRLRTPVGSGGGGAAGQNGGVGAGGGGSLLSPPGFWSEDSAPTTPTSEMPGTASYPMSSHGGARNRRASSHGGRDRSSMVVSDSSGFLGPSTMATATSQDSLAFNGNEPLIAAEGSLSSLSSLSSTLHLVGCVLTHRGGADLVNGRMLLGIRMRRREADPDSTRNRGAVGGSTSGGGGSGTRWECWSLDLSSNFTVGRGGDIHVQVSPLQLDRVEALPFNNKGKLLVEGGGGGKGRVALRFGTMAKTTAGGDVRRARGDQGSTDVEPDGTIALAFTRVYPVVGVGLGGGWDERPQVPPASPSGILTFANTVKPVREGGSFGSVNSPSSSSTPDHSRQVSSSMVTLNGSNNSSSSSSSSSSGGGGIITSVGKAAEEHHPHFSPDGDVASLVFGFGACVAKLSMVVHASTGTSAAADSRGGGSYSRGSARRLANRSGFAR</sequence>
<accession>A0ACD0NQ77</accession>
<keyword evidence="2" id="KW-1185">Reference proteome</keyword>
<evidence type="ECO:0000313" key="1">
    <source>
        <dbReference type="EMBL" id="PWN47937.1"/>
    </source>
</evidence>
<organism evidence="1 2">
    <name type="scientific">Violaceomyces palustris</name>
    <dbReference type="NCBI Taxonomy" id="1673888"/>
    <lineage>
        <taxon>Eukaryota</taxon>
        <taxon>Fungi</taxon>
        <taxon>Dikarya</taxon>
        <taxon>Basidiomycota</taxon>
        <taxon>Ustilaginomycotina</taxon>
        <taxon>Ustilaginomycetes</taxon>
        <taxon>Violaceomycetales</taxon>
        <taxon>Violaceomycetaceae</taxon>
        <taxon>Violaceomyces</taxon>
    </lineage>
</organism>